<sequence length="174" mass="19394">MCVQFKRVGCLCSFYAPSADIKIGDRRRARSPCGAGAHRLNARVVGTSRRTRRRQKAKVPCYGALAAFSEKGIQCQCGAVVKIQGFRVGDDHWHLFPPEVVEALSRTRNKTTPTAQSLRHRVSTDDIGVPSRAPPDDWSDIVADRVVGMTECRRVVDTCRPLLNDRPTFVVHHN</sequence>
<evidence type="ECO:0000313" key="2">
    <source>
        <dbReference type="Proteomes" id="UP000299102"/>
    </source>
</evidence>
<comment type="caution">
    <text evidence="1">The sequence shown here is derived from an EMBL/GenBank/DDBJ whole genome shotgun (WGS) entry which is preliminary data.</text>
</comment>
<organism evidence="1 2">
    <name type="scientific">Eumeta variegata</name>
    <name type="common">Bagworm moth</name>
    <name type="synonym">Eumeta japonica</name>
    <dbReference type="NCBI Taxonomy" id="151549"/>
    <lineage>
        <taxon>Eukaryota</taxon>
        <taxon>Metazoa</taxon>
        <taxon>Ecdysozoa</taxon>
        <taxon>Arthropoda</taxon>
        <taxon>Hexapoda</taxon>
        <taxon>Insecta</taxon>
        <taxon>Pterygota</taxon>
        <taxon>Neoptera</taxon>
        <taxon>Endopterygota</taxon>
        <taxon>Lepidoptera</taxon>
        <taxon>Glossata</taxon>
        <taxon>Ditrysia</taxon>
        <taxon>Tineoidea</taxon>
        <taxon>Psychidae</taxon>
        <taxon>Oiketicinae</taxon>
        <taxon>Eumeta</taxon>
    </lineage>
</organism>
<gene>
    <name evidence="1" type="ORF">EVAR_68940_1</name>
</gene>
<dbReference type="AlphaFoldDB" id="A0A4C1T1X5"/>
<name>A0A4C1T1X5_EUMVA</name>
<reference evidence="1 2" key="1">
    <citation type="journal article" date="2019" name="Commun. Biol.">
        <title>The bagworm genome reveals a unique fibroin gene that provides high tensile strength.</title>
        <authorList>
            <person name="Kono N."/>
            <person name="Nakamura H."/>
            <person name="Ohtoshi R."/>
            <person name="Tomita M."/>
            <person name="Numata K."/>
            <person name="Arakawa K."/>
        </authorList>
    </citation>
    <scope>NUCLEOTIDE SEQUENCE [LARGE SCALE GENOMIC DNA]</scope>
</reference>
<accession>A0A4C1T1X5</accession>
<keyword evidence="2" id="KW-1185">Reference proteome</keyword>
<proteinExistence type="predicted"/>
<evidence type="ECO:0000313" key="1">
    <source>
        <dbReference type="EMBL" id="GBP08422.1"/>
    </source>
</evidence>
<dbReference type="Proteomes" id="UP000299102">
    <property type="component" value="Unassembled WGS sequence"/>
</dbReference>
<dbReference type="EMBL" id="BGZK01004341">
    <property type="protein sequence ID" value="GBP08422.1"/>
    <property type="molecule type" value="Genomic_DNA"/>
</dbReference>
<protein>
    <submittedName>
        <fullName evidence="1">Uncharacterized protein</fullName>
    </submittedName>
</protein>